<dbReference type="AlphaFoldDB" id="A0A1G4Z8Z1"/>
<proteinExistence type="predicted"/>
<accession>A0A1G4Z8Z1</accession>
<evidence type="ECO:0000313" key="3">
    <source>
        <dbReference type="Proteomes" id="UP000183569"/>
    </source>
</evidence>
<sequence>MSNINTYDYKSDHSLSDKWKYRFAFYEKNGYPSFWGMSPAWKSAYKEMTFGQKIKVSFNFFAWFFSIIYLLILGLWKKALLVLVINVVVIVVAVIFNIGFLGYMVNAIIACRANIWYYDLKVKGKQDWSL</sequence>
<keyword evidence="1" id="KW-0812">Transmembrane</keyword>
<dbReference type="RefSeq" id="WP_017459738.1">
    <property type="nucleotide sequence ID" value="NZ_CP016337.1"/>
</dbReference>
<protein>
    <recommendedName>
        <fullName evidence="4">DUF2628 domain-containing protein</fullName>
    </recommendedName>
</protein>
<dbReference type="GeneID" id="23844336"/>
<evidence type="ECO:0000313" key="2">
    <source>
        <dbReference type="EMBL" id="SCX62095.1"/>
    </source>
</evidence>
<gene>
    <name evidence="2" type="ORF">SAMN02927897_04260</name>
</gene>
<dbReference type="InterPro" id="IPR024399">
    <property type="entry name" value="DUF2628"/>
</dbReference>
<evidence type="ECO:0008006" key="4">
    <source>
        <dbReference type="Google" id="ProtNLM"/>
    </source>
</evidence>
<keyword evidence="1" id="KW-1133">Transmembrane helix</keyword>
<dbReference type="EMBL" id="FMUI01000018">
    <property type="protein sequence ID" value="SCX62095.1"/>
    <property type="molecule type" value="Genomic_DNA"/>
</dbReference>
<feature type="transmembrane region" description="Helical" evidence="1">
    <location>
        <begin position="82"/>
        <end position="105"/>
    </location>
</feature>
<name>A0A1G4Z8Z1_9ENTR</name>
<reference evidence="2 3" key="1">
    <citation type="submission" date="2016-10" db="EMBL/GenBank/DDBJ databases">
        <authorList>
            <person name="Varghese N."/>
            <person name="Submissions S."/>
        </authorList>
    </citation>
    <scope>NUCLEOTIDE SEQUENCE [LARGE SCALE GENOMIC DNA]</scope>
    <source>
        <strain evidence="2 3">CGMCC 1.12102</strain>
    </source>
</reference>
<keyword evidence="1" id="KW-0472">Membrane</keyword>
<feature type="transmembrane region" description="Helical" evidence="1">
    <location>
        <begin position="56"/>
        <end position="76"/>
    </location>
</feature>
<comment type="caution">
    <text evidence="2">The sequence shown here is derived from an EMBL/GenBank/DDBJ whole genome shotgun (WGS) entry which is preliminary data.</text>
</comment>
<dbReference type="Proteomes" id="UP000183569">
    <property type="component" value="Unassembled WGS sequence"/>
</dbReference>
<organism evidence="2 3">
    <name type="scientific">Kosakonia sacchari</name>
    <dbReference type="NCBI Taxonomy" id="1158459"/>
    <lineage>
        <taxon>Bacteria</taxon>
        <taxon>Pseudomonadati</taxon>
        <taxon>Pseudomonadota</taxon>
        <taxon>Gammaproteobacteria</taxon>
        <taxon>Enterobacterales</taxon>
        <taxon>Enterobacteriaceae</taxon>
        <taxon>Kosakonia</taxon>
    </lineage>
</organism>
<evidence type="ECO:0000256" key="1">
    <source>
        <dbReference type="SAM" id="Phobius"/>
    </source>
</evidence>
<dbReference type="Pfam" id="PF10947">
    <property type="entry name" value="DUF2628"/>
    <property type="match status" value="1"/>
</dbReference>